<reference evidence="1" key="1">
    <citation type="journal article" date="2014" name="Front. Microbiol.">
        <title>High frequency of phylogenetically diverse reductive dehalogenase-homologous genes in deep subseafloor sedimentary metagenomes.</title>
        <authorList>
            <person name="Kawai M."/>
            <person name="Futagami T."/>
            <person name="Toyoda A."/>
            <person name="Takaki Y."/>
            <person name="Nishi S."/>
            <person name="Hori S."/>
            <person name="Arai W."/>
            <person name="Tsubouchi T."/>
            <person name="Morono Y."/>
            <person name="Uchiyama I."/>
            <person name="Ito T."/>
            <person name="Fujiyama A."/>
            <person name="Inagaki F."/>
            <person name="Takami H."/>
        </authorList>
    </citation>
    <scope>NUCLEOTIDE SEQUENCE</scope>
    <source>
        <strain evidence="1">Expedition CK06-06</strain>
    </source>
</reference>
<dbReference type="EMBL" id="BARW01017706">
    <property type="protein sequence ID" value="GAI90490.1"/>
    <property type="molecule type" value="Genomic_DNA"/>
</dbReference>
<sequence>MPSGDVTIWCWVWSWDFAVSAWSSTPEDEYGPVIVRLGGEPPSPEIAGVIESLKVYAEGTAPVPPPLLNVAPGKKVSIKFDAHSGYGSFPFGLWFDATVILKKPISGNQERYDKSQTGPYSKCTLDHFDFKNDWTADEKGTYYATVILRARSSLI</sequence>
<gene>
    <name evidence="1" type="ORF">S12H4_30518</name>
</gene>
<proteinExistence type="predicted"/>
<protein>
    <submittedName>
        <fullName evidence="1">Uncharacterized protein</fullName>
    </submittedName>
</protein>
<dbReference type="AlphaFoldDB" id="X1TSH8"/>
<evidence type="ECO:0000313" key="1">
    <source>
        <dbReference type="EMBL" id="GAI90490.1"/>
    </source>
</evidence>
<comment type="caution">
    <text evidence="1">The sequence shown here is derived from an EMBL/GenBank/DDBJ whole genome shotgun (WGS) entry which is preliminary data.</text>
</comment>
<feature type="non-terminal residue" evidence="1">
    <location>
        <position position="155"/>
    </location>
</feature>
<name>X1TSH8_9ZZZZ</name>
<organism evidence="1">
    <name type="scientific">marine sediment metagenome</name>
    <dbReference type="NCBI Taxonomy" id="412755"/>
    <lineage>
        <taxon>unclassified sequences</taxon>
        <taxon>metagenomes</taxon>
        <taxon>ecological metagenomes</taxon>
    </lineage>
</organism>
<accession>X1TSH8</accession>